<feature type="transmembrane region" description="Helical" evidence="1">
    <location>
        <begin position="102"/>
        <end position="125"/>
    </location>
</feature>
<organism evidence="2 3">
    <name type="scientific">Yoonia maritima</name>
    <dbReference type="NCBI Taxonomy" id="1435347"/>
    <lineage>
        <taxon>Bacteria</taxon>
        <taxon>Pseudomonadati</taxon>
        <taxon>Pseudomonadota</taxon>
        <taxon>Alphaproteobacteria</taxon>
        <taxon>Rhodobacterales</taxon>
        <taxon>Paracoccaceae</taxon>
        <taxon>Yoonia</taxon>
    </lineage>
</organism>
<proteinExistence type="predicted"/>
<keyword evidence="1" id="KW-0472">Membrane</keyword>
<feature type="transmembrane region" description="Helical" evidence="1">
    <location>
        <begin position="12"/>
        <end position="37"/>
    </location>
</feature>
<dbReference type="AlphaFoldDB" id="A0A2T0W486"/>
<name>A0A2T0W486_9RHOB</name>
<feature type="transmembrane region" description="Helical" evidence="1">
    <location>
        <begin position="151"/>
        <end position="181"/>
    </location>
</feature>
<evidence type="ECO:0000256" key="1">
    <source>
        <dbReference type="SAM" id="Phobius"/>
    </source>
</evidence>
<evidence type="ECO:0000313" key="3">
    <source>
        <dbReference type="Proteomes" id="UP000238007"/>
    </source>
</evidence>
<keyword evidence="1" id="KW-1133">Transmembrane helix</keyword>
<sequence>MILLRSLPLSLSILWRFLLVMPLWVLFYTVITAFTVFGSLMLIGSNMIVTVFALIIFPFATMAIIYILSMHPYLIGIRIGLQVLGFKTDPSQKRLLIGATGYGLLEAIVAFIFTAFLFAGSLILLQSEVGLAAALNVDPTLDPIATLSHELAFGALTLLSFLSAVAVMALRAAILPALASFAAGRSPNRVSYSPVDGFGANFVMMMLLMLMITGISAVIIPFAGDASEYLGLINLLTNELGEVVLFVFGDKDVSFTMLHAFIICGAIIVSVWLFCLQCAGAALSYASRADQSILNRKVAVQAQQARSEDIGELLRSRMQKHQK</sequence>
<dbReference type="OrthoDB" id="7858956at2"/>
<feature type="transmembrane region" description="Helical" evidence="1">
    <location>
        <begin position="43"/>
        <end position="68"/>
    </location>
</feature>
<feature type="transmembrane region" description="Helical" evidence="1">
    <location>
        <begin position="260"/>
        <end position="286"/>
    </location>
</feature>
<feature type="transmembrane region" description="Helical" evidence="1">
    <location>
        <begin position="202"/>
        <end position="223"/>
    </location>
</feature>
<protein>
    <submittedName>
        <fullName evidence="2">Uncharacterized protein</fullName>
    </submittedName>
</protein>
<keyword evidence="3" id="KW-1185">Reference proteome</keyword>
<gene>
    <name evidence="2" type="ORF">CLV80_101147</name>
</gene>
<evidence type="ECO:0000313" key="2">
    <source>
        <dbReference type="EMBL" id="PRY80296.1"/>
    </source>
</evidence>
<dbReference type="EMBL" id="PVTP01000001">
    <property type="protein sequence ID" value="PRY80296.1"/>
    <property type="molecule type" value="Genomic_DNA"/>
</dbReference>
<comment type="caution">
    <text evidence="2">The sequence shown here is derived from an EMBL/GenBank/DDBJ whole genome shotgun (WGS) entry which is preliminary data.</text>
</comment>
<dbReference type="RefSeq" id="WP_133169732.1">
    <property type="nucleotide sequence ID" value="NZ_PVTP01000001.1"/>
</dbReference>
<dbReference type="Proteomes" id="UP000238007">
    <property type="component" value="Unassembled WGS sequence"/>
</dbReference>
<keyword evidence="1" id="KW-0812">Transmembrane</keyword>
<reference evidence="2 3" key="1">
    <citation type="submission" date="2018-03" db="EMBL/GenBank/DDBJ databases">
        <title>Genomic Encyclopedia of Archaeal and Bacterial Type Strains, Phase II (KMG-II): from individual species to whole genera.</title>
        <authorList>
            <person name="Goeker M."/>
        </authorList>
    </citation>
    <scope>NUCLEOTIDE SEQUENCE [LARGE SCALE GENOMIC DNA]</scope>
    <source>
        <strain evidence="2 3">DSM 101533</strain>
    </source>
</reference>
<accession>A0A2T0W486</accession>